<sequence length="101" mass="11307">MDGLHLLPYWSLSDSRMYLVVFLQNSLSKGGNEHNRLLVLFEIICLICGLVYHRLLGADALCASGDCVIADYVLWSNKFISLSFCSLLSFDLFVVKGSEID</sequence>
<gene>
    <name evidence="1" type="ORF">PIB30_068529</name>
</gene>
<proteinExistence type="predicted"/>
<reference evidence="1 2" key="1">
    <citation type="journal article" date="2023" name="Plants (Basel)">
        <title>Bridging the Gap: Combining Genomics and Transcriptomics Approaches to Understand Stylosanthes scabra, an Orphan Legume from the Brazilian Caatinga.</title>
        <authorList>
            <person name="Ferreira-Neto J.R.C."/>
            <person name="da Silva M.D."/>
            <person name="Binneck E."/>
            <person name="de Melo N.F."/>
            <person name="da Silva R.H."/>
            <person name="de Melo A.L.T.M."/>
            <person name="Pandolfi V."/>
            <person name="Bustamante F.O."/>
            <person name="Brasileiro-Vidal A.C."/>
            <person name="Benko-Iseppon A.M."/>
        </authorList>
    </citation>
    <scope>NUCLEOTIDE SEQUENCE [LARGE SCALE GENOMIC DNA]</scope>
    <source>
        <tissue evidence="1">Leaves</tissue>
    </source>
</reference>
<organism evidence="1 2">
    <name type="scientific">Stylosanthes scabra</name>
    <dbReference type="NCBI Taxonomy" id="79078"/>
    <lineage>
        <taxon>Eukaryota</taxon>
        <taxon>Viridiplantae</taxon>
        <taxon>Streptophyta</taxon>
        <taxon>Embryophyta</taxon>
        <taxon>Tracheophyta</taxon>
        <taxon>Spermatophyta</taxon>
        <taxon>Magnoliopsida</taxon>
        <taxon>eudicotyledons</taxon>
        <taxon>Gunneridae</taxon>
        <taxon>Pentapetalae</taxon>
        <taxon>rosids</taxon>
        <taxon>fabids</taxon>
        <taxon>Fabales</taxon>
        <taxon>Fabaceae</taxon>
        <taxon>Papilionoideae</taxon>
        <taxon>50 kb inversion clade</taxon>
        <taxon>dalbergioids sensu lato</taxon>
        <taxon>Dalbergieae</taxon>
        <taxon>Pterocarpus clade</taxon>
        <taxon>Stylosanthes</taxon>
    </lineage>
</organism>
<name>A0ABU6ULP6_9FABA</name>
<dbReference type="Proteomes" id="UP001341840">
    <property type="component" value="Unassembled WGS sequence"/>
</dbReference>
<comment type="caution">
    <text evidence="1">The sequence shown here is derived from an EMBL/GenBank/DDBJ whole genome shotgun (WGS) entry which is preliminary data.</text>
</comment>
<dbReference type="EMBL" id="JASCZI010121565">
    <property type="protein sequence ID" value="MED6162240.1"/>
    <property type="molecule type" value="Genomic_DNA"/>
</dbReference>
<accession>A0ABU6ULP6</accession>
<protein>
    <submittedName>
        <fullName evidence="1">Uncharacterized protein</fullName>
    </submittedName>
</protein>
<keyword evidence="2" id="KW-1185">Reference proteome</keyword>
<evidence type="ECO:0000313" key="2">
    <source>
        <dbReference type="Proteomes" id="UP001341840"/>
    </source>
</evidence>
<evidence type="ECO:0000313" key="1">
    <source>
        <dbReference type="EMBL" id="MED6162240.1"/>
    </source>
</evidence>